<accession>A0A0D0A7J7</accession>
<sequence length="71" mass="8451">MQTGPGLRDLFATMLLFCHPSQPEVLWREFRHHICDDLAYRLRSMGREHISEEDIFDYGLFLLEKILQRTG</sequence>
<reference evidence="2" key="2">
    <citation type="submission" date="2015-01" db="EMBL/GenBank/DDBJ databases">
        <title>Evolutionary Origins and Diversification of the Mycorrhizal Mutualists.</title>
        <authorList>
            <consortium name="DOE Joint Genome Institute"/>
            <consortium name="Mycorrhizal Genomics Consortium"/>
            <person name="Kohler A."/>
            <person name="Kuo A."/>
            <person name="Nagy L.G."/>
            <person name="Floudas D."/>
            <person name="Copeland A."/>
            <person name="Barry K.W."/>
            <person name="Cichocki N."/>
            <person name="Veneault-Fourrey C."/>
            <person name="LaButti K."/>
            <person name="Lindquist E.A."/>
            <person name="Lipzen A."/>
            <person name="Lundell T."/>
            <person name="Morin E."/>
            <person name="Murat C."/>
            <person name="Riley R."/>
            <person name="Ohm R."/>
            <person name="Sun H."/>
            <person name="Tunlid A."/>
            <person name="Henrissat B."/>
            <person name="Grigoriev I.V."/>
            <person name="Hibbett D.S."/>
            <person name="Martin F."/>
        </authorList>
    </citation>
    <scope>NUCLEOTIDE SEQUENCE [LARGE SCALE GENOMIC DNA]</scope>
    <source>
        <strain evidence="2">UH-Slu-Lm8-n1</strain>
    </source>
</reference>
<dbReference type="Proteomes" id="UP000054485">
    <property type="component" value="Unassembled WGS sequence"/>
</dbReference>
<dbReference type="HOGENOM" id="CLU_196976_0_0_1"/>
<dbReference type="STRING" id="930992.A0A0D0A7J7"/>
<name>A0A0D0A7J7_9AGAM</name>
<feature type="non-terminal residue" evidence="1">
    <location>
        <position position="71"/>
    </location>
</feature>
<dbReference type="AlphaFoldDB" id="A0A0D0A7J7"/>
<gene>
    <name evidence="1" type="ORF">CY34DRAFT_92495</name>
</gene>
<evidence type="ECO:0000313" key="2">
    <source>
        <dbReference type="Proteomes" id="UP000054485"/>
    </source>
</evidence>
<dbReference type="OrthoDB" id="1728974at2759"/>
<evidence type="ECO:0000313" key="1">
    <source>
        <dbReference type="EMBL" id="KIK37586.1"/>
    </source>
</evidence>
<reference evidence="1 2" key="1">
    <citation type="submission" date="2014-04" db="EMBL/GenBank/DDBJ databases">
        <authorList>
            <consortium name="DOE Joint Genome Institute"/>
            <person name="Kuo A."/>
            <person name="Ruytinx J."/>
            <person name="Rineau F."/>
            <person name="Colpaert J."/>
            <person name="Kohler A."/>
            <person name="Nagy L.G."/>
            <person name="Floudas D."/>
            <person name="Copeland A."/>
            <person name="Barry K.W."/>
            <person name="Cichocki N."/>
            <person name="Veneault-Fourrey C."/>
            <person name="LaButti K."/>
            <person name="Lindquist E.A."/>
            <person name="Lipzen A."/>
            <person name="Lundell T."/>
            <person name="Morin E."/>
            <person name="Murat C."/>
            <person name="Sun H."/>
            <person name="Tunlid A."/>
            <person name="Henrissat B."/>
            <person name="Grigoriev I.V."/>
            <person name="Hibbett D.S."/>
            <person name="Martin F."/>
            <person name="Nordberg H.P."/>
            <person name="Cantor M.N."/>
            <person name="Hua S.X."/>
        </authorList>
    </citation>
    <scope>NUCLEOTIDE SEQUENCE [LARGE SCALE GENOMIC DNA]</scope>
    <source>
        <strain evidence="1 2">UH-Slu-Lm8-n1</strain>
    </source>
</reference>
<keyword evidence="2" id="KW-1185">Reference proteome</keyword>
<dbReference type="EMBL" id="KN835441">
    <property type="protein sequence ID" value="KIK37586.1"/>
    <property type="molecule type" value="Genomic_DNA"/>
</dbReference>
<proteinExistence type="predicted"/>
<protein>
    <submittedName>
        <fullName evidence="1">Unplaced genomic scaffold CY34scaffold_310, whole genome shotgun sequence</fullName>
    </submittedName>
</protein>
<dbReference type="InParanoid" id="A0A0D0A7J7"/>
<organism evidence="1 2">
    <name type="scientific">Suillus luteus UH-Slu-Lm8-n1</name>
    <dbReference type="NCBI Taxonomy" id="930992"/>
    <lineage>
        <taxon>Eukaryota</taxon>
        <taxon>Fungi</taxon>
        <taxon>Dikarya</taxon>
        <taxon>Basidiomycota</taxon>
        <taxon>Agaricomycotina</taxon>
        <taxon>Agaricomycetes</taxon>
        <taxon>Agaricomycetidae</taxon>
        <taxon>Boletales</taxon>
        <taxon>Suillineae</taxon>
        <taxon>Suillaceae</taxon>
        <taxon>Suillus</taxon>
    </lineage>
</organism>